<sequence>MYAPRRIKKIKSFSITRILIPTSQDPIEDPPKRKSSPPSLHLSSSPHSKKMREMPRQTPIALSVVQSDTNAVSSKGQRIAPSLVRPPKQCIHLVLAASE</sequence>
<dbReference type="AlphaFoldDB" id="A0A7S3QIL7"/>
<evidence type="ECO:0000256" key="1">
    <source>
        <dbReference type="SAM" id="MobiDB-lite"/>
    </source>
</evidence>
<evidence type="ECO:0000313" key="2">
    <source>
        <dbReference type="EMBL" id="CAE0478199.1"/>
    </source>
</evidence>
<reference evidence="2" key="1">
    <citation type="submission" date="2021-01" db="EMBL/GenBank/DDBJ databases">
        <authorList>
            <person name="Corre E."/>
            <person name="Pelletier E."/>
            <person name="Niang G."/>
            <person name="Scheremetjew M."/>
            <person name="Finn R."/>
            <person name="Kale V."/>
            <person name="Holt S."/>
            <person name="Cochrane G."/>
            <person name="Meng A."/>
            <person name="Brown T."/>
            <person name="Cohen L."/>
        </authorList>
    </citation>
    <scope>NUCLEOTIDE SEQUENCE</scope>
    <source>
        <strain evidence="2">MM31A-1</strain>
    </source>
</reference>
<protein>
    <submittedName>
        <fullName evidence="2">Uncharacterized protein</fullName>
    </submittedName>
</protein>
<feature type="compositionally biased region" description="Low complexity" evidence="1">
    <location>
        <begin position="36"/>
        <end position="46"/>
    </location>
</feature>
<accession>A0A7S3QIL7</accession>
<name>A0A7S3QIL7_9STRA</name>
<dbReference type="EMBL" id="HBIO01030042">
    <property type="protein sequence ID" value="CAE0478199.1"/>
    <property type="molecule type" value="Transcribed_RNA"/>
</dbReference>
<feature type="region of interest" description="Disordered" evidence="1">
    <location>
        <begin position="21"/>
        <end position="55"/>
    </location>
</feature>
<gene>
    <name evidence="2" type="ORF">CDEB00056_LOCUS23052</name>
</gene>
<proteinExistence type="predicted"/>
<organism evidence="2">
    <name type="scientific">Chaetoceros debilis</name>
    <dbReference type="NCBI Taxonomy" id="122233"/>
    <lineage>
        <taxon>Eukaryota</taxon>
        <taxon>Sar</taxon>
        <taxon>Stramenopiles</taxon>
        <taxon>Ochrophyta</taxon>
        <taxon>Bacillariophyta</taxon>
        <taxon>Coscinodiscophyceae</taxon>
        <taxon>Chaetocerotophycidae</taxon>
        <taxon>Chaetocerotales</taxon>
        <taxon>Chaetocerotaceae</taxon>
        <taxon>Chaetoceros</taxon>
    </lineage>
</organism>